<evidence type="ECO:0000259" key="8">
    <source>
        <dbReference type="Pfam" id="PF16901"/>
    </source>
</evidence>
<keyword evidence="10" id="KW-1185">Reference proteome</keyword>
<organism evidence="9 10">
    <name type="scientific">Ramlibacter agri</name>
    <dbReference type="NCBI Taxonomy" id="2728837"/>
    <lineage>
        <taxon>Bacteria</taxon>
        <taxon>Pseudomonadati</taxon>
        <taxon>Pseudomonadota</taxon>
        <taxon>Betaproteobacteria</taxon>
        <taxon>Burkholderiales</taxon>
        <taxon>Comamonadaceae</taxon>
        <taxon>Ramlibacter</taxon>
    </lineage>
</organism>
<dbReference type="Pfam" id="PF01266">
    <property type="entry name" value="DAO"/>
    <property type="match status" value="1"/>
</dbReference>
<sequence length="532" mass="56448">MTAVRADAASGRREELLARLAQGGTWDLAVVGGGATGLGVALDAAARGLSVVLLEAYDFAKGTSSRATKLVHGGVRYLAQGNISLVREALHERTTLLKNAPHLAQPLAFVMPSYRLWETPFYGLGLKAYDALAGSAGLGSTEFLSRSEALRLLPGVRGDGLKGGVKYWDGQFDDARLALALARTGARKGALMVNYCPVTALLHEGGKVAGLACRDAESGREFTVRAKCVVNAAGVWVDRLREQDGEAIGRNVRPIVAPSQGVHVVVDRAFLPGQHALMVPKTADGRVLFGVPWMGKVILGTTDTPRSDLPREPRPFQDELEFILGESARYLARGPRREDVLSCWVGLRPLVKPAGENGEATKSISREHTVLVSHSGLVTVTGGKWTTYRAMAEDVLEKCFDAGLLPRLAAGVTADLPLVGAPGLGSAPTSIAAAPGLHLYGTEAAEVESIPGHDRHLGGGLTAAMVRFAARHEYARTAEDVLARRIRLLFLDARLAGSLAEEVGDLLRQETGADPQVQAFRALAATYASLPD</sequence>
<dbReference type="GO" id="GO:0006071">
    <property type="term" value="P:glycerol metabolic process"/>
    <property type="evidence" value="ECO:0007669"/>
    <property type="project" value="UniProtKB-KW"/>
</dbReference>
<comment type="caution">
    <text evidence="9">The sequence shown here is derived from an EMBL/GenBank/DDBJ whole genome shotgun (WGS) entry which is preliminary data.</text>
</comment>
<dbReference type="Gene3D" id="1.10.8.870">
    <property type="entry name" value="Alpha-glycerophosphate oxidase, cap domain"/>
    <property type="match status" value="1"/>
</dbReference>
<evidence type="ECO:0000256" key="6">
    <source>
        <dbReference type="ARBA" id="ARBA00023002"/>
    </source>
</evidence>
<feature type="domain" description="Alpha-glycerophosphate oxidase C-terminal" evidence="8">
    <location>
        <begin position="437"/>
        <end position="516"/>
    </location>
</feature>
<evidence type="ECO:0000256" key="2">
    <source>
        <dbReference type="ARBA" id="ARBA00007330"/>
    </source>
</evidence>
<dbReference type="Pfam" id="PF16901">
    <property type="entry name" value="DAO_C"/>
    <property type="match status" value="1"/>
</dbReference>
<evidence type="ECO:0000313" key="10">
    <source>
        <dbReference type="Proteomes" id="UP000541185"/>
    </source>
</evidence>
<dbReference type="InterPro" id="IPR006076">
    <property type="entry name" value="FAD-dep_OxRdtase"/>
</dbReference>
<comment type="similarity">
    <text evidence="2">Belongs to the FAD-dependent glycerol-3-phosphate dehydrogenase family.</text>
</comment>
<dbReference type="GO" id="GO:0004368">
    <property type="term" value="F:glycerol-3-phosphate dehydrogenase (quinone) activity"/>
    <property type="evidence" value="ECO:0007669"/>
    <property type="project" value="InterPro"/>
</dbReference>
<gene>
    <name evidence="9" type="ORF">HHL11_03750</name>
</gene>
<evidence type="ECO:0000256" key="4">
    <source>
        <dbReference type="ARBA" id="ARBA00022798"/>
    </source>
</evidence>
<evidence type="ECO:0000259" key="7">
    <source>
        <dbReference type="Pfam" id="PF01266"/>
    </source>
</evidence>
<dbReference type="PANTHER" id="PTHR11985">
    <property type="entry name" value="GLYCEROL-3-PHOSPHATE DEHYDROGENASE"/>
    <property type="match status" value="1"/>
</dbReference>
<dbReference type="PROSITE" id="PS00978">
    <property type="entry name" value="FAD_G3PDH_2"/>
    <property type="match status" value="1"/>
</dbReference>
<proteinExistence type="inferred from homology"/>
<dbReference type="InterPro" id="IPR036188">
    <property type="entry name" value="FAD/NAD-bd_sf"/>
</dbReference>
<keyword evidence="4" id="KW-0319">Glycerol metabolism</keyword>
<keyword evidence="5" id="KW-0274">FAD</keyword>
<dbReference type="PRINTS" id="PR01001">
    <property type="entry name" value="FADG3PDH"/>
</dbReference>
<accession>A0A848H2B0</accession>
<feature type="domain" description="FAD dependent oxidoreductase" evidence="7">
    <location>
        <begin position="27"/>
        <end position="389"/>
    </location>
</feature>
<dbReference type="Gene3D" id="3.30.9.10">
    <property type="entry name" value="D-Amino Acid Oxidase, subunit A, domain 2"/>
    <property type="match status" value="1"/>
</dbReference>
<protein>
    <submittedName>
        <fullName evidence="9">Glycerol-3-phosphate dehydrogenase/oxidase</fullName>
    </submittedName>
</protein>
<evidence type="ECO:0000313" key="9">
    <source>
        <dbReference type="EMBL" id="NML42853.1"/>
    </source>
</evidence>
<dbReference type="PANTHER" id="PTHR11985:SF35">
    <property type="entry name" value="ANAEROBIC GLYCEROL-3-PHOSPHATE DEHYDROGENASE SUBUNIT A"/>
    <property type="match status" value="1"/>
</dbReference>
<dbReference type="RefSeq" id="WP_169417102.1">
    <property type="nucleotide sequence ID" value="NZ_JABBFX010000001.1"/>
</dbReference>
<dbReference type="Proteomes" id="UP000541185">
    <property type="component" value="Unassembled WGS sequence"/>
</dbReference>
<dbReference type="EMBL" id="JABBFX010000001">
    <property type="protein sequence ID" value="NML42853.1"/>
    <property type="molecule type" value="Genomic_DNA"/>
</dbReference>
<dbReference type="InterPro" id="IPR000447">
    <property type="entry name" value="G3P_DH_FAD-dep"/>
</dbReference>
<evidence type="ECO:0000256" key="1">
    <source>
        <dbReference type="ARBA" id="ARBA00001974"/>
    </source>
</evidence>
<keyword evidence="6" id="KW-0560">Oxidoreductase</keyword>
<dbReference type="InterPro" id="IPR038299">
    <property type="entry name" value="DAO_C_sf"/>
</dbReference>
<reference evidence="9 10" key="1">
    <citation type="submission" date="2020-04" db="EMBL/GenBank/DDBJ databases">
        <title>Ramlibacter sp. G-1-2-2 isolated from soil.</title>
        <authorList>
            <person name="Dahal R.H."/>
        </authorList>
    </citation>
    <scope>NUCLEOTIDE SEQUENCE [LARGE SCALE GENOMIC DNA]</scope>
    <source>
        <strain evidence="9 10">G-1-2-2</strain>
    </source>
</reference>
<dbReference type="GO" id="GO:0046168">
    <property type="term" value="P:glycerol-3-phosphate catabolic process"/>
    <property type="evidence" value="ECO:0007669"/>
    <property type="project" value="TreeGrafter"/>
</dbReference>
<name>A0A848H2B0_9BURK</name>
<dbReference type="AlphaFoldDB" id="A0A848H2B0"/>
<evidence type="ECO:0000256" key="5">
    <source>
        <dbReference type="ARBA" id="ARBA00022827"/>
    </source>
</evidence>
<evidence type="ECO:0000256" key="3">
    <source>
        <dbReference type="ARBA" id="ARBA00022630"/>
    </source>
</evidence>
<dbReference type="Gene3D" id="3.50.50.60">
    <property type="entry name" value="FAD/NAD(P)-binding domain"/>
    <property type="match status" value="1"/>
</dbReference>
<dbReference type="InterPro" id="IPR031656">
    <property type="entry name" value="DAO_C"/>
</dbReference>
<keyword evidence="3" id="KW-0285">Flavoprotein</keyword>
<dbReference type="SUPFAM" id="SSF51905">
    <property type="entry name" value="FAD/NAD(P)-binding domain"/>
    <property type="match status" value="1"/>
</dbReference>
<comment type="cofactor">
    <cofactor evidence="1">
        <name>FAD</name>
        <dbReference type="ChEBI" id="CHEBI:57692"/>
    </cofactor>
</comment>